<dbReference type="Gene3D" id="3.40.50.11350">
    <property type="match status" value="1"/>
</dbReference>
<evidence type="ECO:0000313" key="3">
    <source>
        <dbReference type="EMBL" id="ACU90629.1"/>
    </source>
</evidence>
<dbReference type="HOGENOM" id="CLU_043399_3_1_7"/>
<keyword evidence="2 3" id="KW-0808">Transferase</keyword>
<sequence length="300" mass="35345">MAKIVTRIMGGIGNQLFCYAAARRLALVNHAELVIDDVTGFSRDRVYRRRYMLDHFNISARKATNYERMEPFERYRRGLAKYISKKLPFFEREYIEQERIEFDPRFLEYRTYNNIYIDGLWQSENYFKDVEDIIRDDLKIIPPTDLENINIAKKIKNIQNTIAMHVRWFDLPGINLGNNVSTYYYHRAIAMMEQRINAPHYFLFSDNLEAVHSKLDLPEGRVTFVSNNDGDDNAYADLWLMSQCKHFITANSTFSWWGAWLGESRDSVVLVPRFSPDGGVTSWCFTGLIPERWEQVSSIR</sequence>
<dbReference type="Pfam" id="PF01531">
    <property type="entry name" value="Glyco_transf_11"/>
    <property type="match status" value="1"/>
</dbReference>
<evidence type="ECO:0000313" key="4">
    <source>
        <dbReference type="Proteomes" id="UP000002216"/>
    </source>
</evidence>
<dbReference type="RefSeq" id="WP_015774718.1">
    <property type="nucleotide sequence ID" value="NC_013173.1"/>
</dbReference>
<keyword evidence="4" id="KW-1185">Reference proteome</keyword>
<dbReference type="Proteomes" id="UP000002216">
    <property type="component" value="Chromosome"/>
</dbReference>
<dbReference type="GO" id="GO:0016020">
    <property type="term" value="C:membrane"/>
    <property type="evidence" value="ECO:0007669"/>
    <property type="project" value="InterPro"/>
</dbReference>
<dbReference type="AlphaFoldDB" id="C7LS81"/>
<dbReference type="PANTHER" id="PTHR11927">
    <property type="entry name" value="GALACTOSIDE 2-L-FUCOSYLTRANSFERASE"/>
    <property type="match status" value="1"/>
</dbReference>
<accession>C7LS81</accession>
<dbReference type="CAZy" id="GT11">
    <property type="family name" value="Glycosyltransferase Family 11"/>
</dbReference>
<dbReference type="STRING" id="525897.Dbac_2552"/>
<organism evidence="3 4">
    <name type="scientific">Desulfomicrobium baculatum (strain DSM 4028 / VKM B-1378 / X)</name>
    <name type="common">Desulfovibrio baculatus</name>
    <dbReference type="NCBI Taxonomy" id="525897"/>
    <lineage>
        <taxon>Bacteria</taxon>
        <taxon>Pseudomonadati</taxon>
        <taxon>Thermodesulfobacteriota</taxon>
        <taxon>Desulfovibrionia</taxon>
        <taxon>Desulfovibrionales</taxon>
        <taxon>Desulfomicrobiaceae</taxon>
        <taxon>Desulfomicrobium</taxon>
    </lineage>
</organism>
<dbReference type="eggNOG" id="ENOG502ZC3Y">
    <property type="taxonomic scope" value="Bacteria"/>
</dbReference>
<reference evidence="3 4" key="1">
    <citation type="journal article" date="2009" name="Stand. Genomic Sci.">
        <title>Complete genome sequence of Desulfomicrobium baculatum type strain (X).</title>
        <authorList>
            <person name="Copeland A."/>
            <person name="Spring S."/>
            <person name="Goker M."/>
            <person name="Schneider S."/>
            <person name="Lapidus A."/>
            <person name="Del Rio T.G."/>
            <person name="Tice H."/>
            <person name="Cheng J.F."/>
            <person name="Chen F."/>
            <person name="Nolan M."/>
            <person name="Bruce D."/>
            <person name="Goodwin L."/>
            <person name="Pitluck S."/>
            <person name="Ivanova N."/>
            <person name="Mavrommatis K."/>
            <person name="Ovchinnikova G."/>
            <person name="Pati A."/>
            <person name="Chen A."/>
            <person name="Palaniappan K."/>
            <person name="Land M."/>
            <person name="Hauser L."/>
            <person name="Chang Y.J."/>
            <person name="Jeffries C.C."/>
            <person name="Meincke L."/>
            <person name="Sims D."/>
            <person name="Brettin T."/>
            <person name="Detter J.C."/>
            <person name="Han C."/>
            <person name="Chain P."/>
            <person name="Bristow J."/>
            <person name="Eisen J.A."/>
            <person name="Markowitz V."/>
            <person name="Hugenholtz P."/>
            <person name="Kyrpides N.C."/>
            <person name="Klenk H.P."/>
            <person name="Lucas S."/>
        </authorList>
    </citation>
    <scope>NUCLEOTIDE SEQUENCE [LARGE SCALE GENOMIC DNA]</scope>
    <source>
        <strain evidence="4">DSM 4028 / VKM B-1378 / X</strain>
    </source>
</reference>
<dbReference type="EMBL" id="CP001629">
    <property type="protein sequence ID" value="ACU90629.1"/>
    <property type="molecule type" value="Genomic_DNA"/>
</dbReference>
<dbReference type="PANTHER" id="PTHR11927:SF9">
    <property type="entry name" value="L-FUCOSYLTRANSFERASE"/>
    <property type="match status" value="1"/>
</dbReference>
<dbReference type="CDD" id="cd11301">
    <property type="entry name" value="Fut1_Fut2_like"/>
    <property type="match status" value="1"/>
</dbReference>
<protein>
    <submittedName>
        <fullName evidence="3">Glycosyl transferase family 11</fullName>
    </submittedName>
</protein>
<evidence type="ECO:0000256" key="1">
    <source>
        <dbReference type="ARBA" id="ARBA00022676"/>
    </source>
</evidence>
<proteinExistence type="predicted"/>
<dbReference type="GO" id="GO:0008107">
    <property type="term" value="F:galactoside 2-alpha-L-fucosyltransferase activity"/>
    <property type="evidence" value="ECO:0007669"/>
    <property type="project" value="InterPro"/>
</dbReference>
<evidence type="ECO:0000256" key="2">
    <source>
        <dbReference type="ARBA" id="ARBA00022679"/>
    </source>
</evidence>
<keyword evidence="1" id="KW-0328">Glycosyltransferase</keyword>
<gene>
    <name evidence="3" type="ordered locus">Dbac_2552</name>
</gene>
<name>C7LS81_DESBD</name>
<dbReference type="KEGG" id="dba:Dbac_2552"/>
<dbReference type="GO" id="GO:0005975">
    <property type="term" value="P:carbohydrate metabolic process"/>
    <property type="evidence" value="ECO:0007669"/>
    <property type="project" value="InterPro"/>
</dbReference>
<dbReference type="InterPro" id="IPR002516">
    <property type="entry name" value="Glyco_trans_11"/>
</dbReference>
<dbReference type="OrthoDB" id="9794601at2"/>